<proteinExistence type="predicted"/>
<dbReference type="KEGG" id="lbe:MOO44_06590"/>
<organism evidence="3 4">
    <name type="scientific">Nicoliella spurrieriana</name>
    <dbReference type="NCBI Taxonomy" id="2925830"/>
    <lineage>
        <taxon>Bacteria</taxon>
        <taxon>Bacillati</taxon>
        <taxon>Bacillota</taxon>
        <taxon>Bacilli</taxon>
        <taxon>Lactobacillales</taxon>
        <taxon>Lactobacillaceae</taxon>
        <taxon>Nicoliella</taxon>
    </lineage>
</organism>
<gene>
    <name evidence="3" type="ORF">MOO44_06590</name>
</gene>
<dbReference type="InterPro" id="IPR003768">
    <property type="entry name" value="ScpA"/>
</dbReference>
<reference evidence="3" key="1">
    <citation type="journal article" date="2022" name="Int. J. Syst. Evol. Microbiol.">
        <title>Apilactobacillus apisilvae sp. nov., Nicolia spurrieriana gen. nov. sp. nov., Bombilactobacillus folatiphilus sp. nov. and Bombilactobacillus thymidiniphilus sp. nov., four new lactic acid bacterial isolates from stingless bees Tetragonula carbonaria and Austroplebeia australis.</title>
        <authorList>
            <person name="Oliphant S.A."/>
            <person name="Watson-Haigh N.S."/>
            <person name="Sumby K.M."/>
            <person name="Gardner J."/>
            <person name="Groom S."/>
            <person name="Jiranek V."/>
        </authorList>
    </citation>
    <scope>NUCLEOTIDE SEQUENCE</scope>
    <source>
        <strain evidence="3">SGEP1_A5</strain>
    </source>
</reference>
<dbReference type="RefSeq" id="WP_260116358.1">
    <property type="nucleotide sequence ID" value="NZ_CP093361.1"/>
</dbReference>
<dbReference type="EMBL" id="CP093361">
    <property type="protein sequence ID" value="UQS86556.1"/>
    <property type="molecule type" value="Genomic_DNA"/>
</dbReference>
<dbReference type="Pfam" id="PF02616">
    <property type="entry name" value="SMC_ScpA"/>
    <property type="match status" value="1"/>
</dbReference>
<protein>
    <recommendedName>
        <fullName evidence="2">Segregation and condensation protein A</fullName>
    </recommendedName>
</protein>
<accession>A0A976RS07</accession>
<dbReference type="GO" id="GO:0007059">
    <property type="term" value="P:chromosome segregation"/>
    <property type="evidence" value="ECO:0007669"/>
    <property type="project" value="UniProtKB-KW"/>
</dbReference>
<keyword evidence="4" id="KW-1185">Reference proteome</keyword>
<dbReference type="PANTHER" id="PTHR33969:SF2">
    <property type="entry name" value="SEGREGATION AND CONDENSATION PROTEIN A"/>
    <property type="match status" value="1"/>
</dbReference>
<evidence type="ECO:0000256" key="2">
    <source>
        <dbReference type="ARBA" id="ARBA00044777"/>
    </source>
</evidence>
<evidence type="ECO:0000313" key="3">
    <source>
        <dbReference type="EMBL" id="UQS86556.1"/>
    </source>
</evidence>
<dbReference type="Proteomes" id="UP000831181">
    <property type="component" value="Chromosome"/>
</dbReference>
<dbReference type="AlphaFoldDB" id="A0A976RS07"/>
<evidence type="ECO:0000313" key="4">
    <source>
        <dbReference type="Proteomes" id="UP000831181"/>
    </source>
</evidence>
<keyword evidence="1" id="KW-0159">Chromosome partition</keyword>
<dbReference type="PANTHER" id="PTHR33969">
    <property type="entry name" value="SEGREGATION AND CONDENSATION PROTEIN A"/>
    <property type="match status" value="1"/>
</dbReference>
<sequence length="241" mass="27802">MSELKQPFLIHINEFDGPLELLLHLIKQSKMSIYDIQIEAITKQYVDYLDRMKALNIDLVSEYFVMASNLMAIKSKLLLPSVSNDEDDDSDPRNELMNQLIVYQVYKKHADDLKQRYVQRAQLHSRPELVPSYANGLIDSDSTMDIDLIRTAMLRVVNNHELESQNAVEVSEWQYSVDEQTGWLIDQLELNGHLNLVELFSQQLNREALVTTFLAVLEMIKQQQIKVSNVDGEMTICKTIG</sequence>
<name>A0A976RS07_9LACO</name>
<dbReference type="Gene3D" id="6.10.250.2410">
    <property type="match status" value="1"/>
</dbReference>
<evidence type="ECO:0000256" key="1">
    <source>
        <dbReference type="ARBA" id="ARBA00022829"/>
    </source>
</evidence>